<evidence type="ECO:0000313" key="2">
    <source>
        <dbReference type="Proteomes" id="UP001501510"/>
    </source>
</evidence>
<dbReference type="NCBIfam" id="NF045597">
    <property type="entry name" value="TudS_rel_CD3072"/>
    <property type="match status" value="1"/>
</dbReference>
<dbReference type="InterPro" id="IPR054648">
    <property type="entry name" value="TudS-rel"/>
</dbReference>
<accession>A0ABN1JD70</accession>
<dbReference type="Proteomes" id="UP001501510">
    <property type="component" value="Unassembled WGS sequence"/>
</dbReference>
<keyword evidence="2" id="KW-1185">Reference proteome</keyword>
<dbReference type="RefSeq" id="WP_343759655.1">
    <property type="nucleotide sequence ID" value="NZ_BAAACG010000006.1"/>
</dbReference>
<dbReference type="Pfam" id="PF04463">
    <property type="entry name" value="2-thiour_desulf"/>
    <property type="match status" value="1"/>
</dbReference>
<gene>
    <name evidence="1" type="ORF">GCM10008906_11050</name>
</gene>
<dbReference type="EMBL" id="BAAACG010000006">
    <property type="protein sequence ID" value="GAA0736267.1"/>
    <property type="molecule type" value="Genomic_DNA"/>
</dbReference>
<sequence length="182" mass="20168">MKRAKKIILVPHCLLNVNSKVEGLATSPGTVRNVLDALLDRNYGIIQMPCPEHLIMGIKRWGQSISQYDNPFYEDHCRKIARTIIMEVKDYQKNGYSVSYVLGMNGSPSCGVSKTFLGDGGGVSNEKITFDDFKVGPGQGVFMRCLKEEAIKNKTPLEFIGLDEANPEGSLKEILSVLDKNN</sequence>
<evidence type="ECO:0000313" key="1">
    <source>
        <dbReference type="EMBL" id="GAA0736267.1"/>
    </source>
</evidence>
<name>A0ABN1JD70_9CLOT</name>
<protein>
    <submittedName>
        <fullName evidence="1">2-thiouracil desulfurase family protein</fullName>
    </submittedName>
</protein>
<proteinExistence type="predicted"/>
<comment type="caution">
    <text evidence="1">The sequence shown here is derived from an EMBL/GenBank/DDBJ whole genome shotgun (WGS) entry which is preliminary data.</text>
</comment>
<reference evidence="1 2" key="1">
    <citation type="journal article" date="2019" name="Int. J. Syst. Evol. Microbiol.">
        <title>The Global Catalogue of Microorganisms (GCM) 10K type strain sequencing project: providing services to taxonomists for standard genome sequencing and annotation.</title>
        <authorList>
            <consortium name="The Broad Institute Genomics Platform"/>
            <consortium name="The Broad Institute Genome Sequencing Center for Infectious Disease"/>
            <person name="Wu L."/>
            <person name="Ma J."/>
        </authorList>
    </citation>
    <scope>NUCLEOTIDE SEQUENCE [LARGE SCALE GENOMIC DNA]</scope>
    <source>
        <strain evidence="1 2">JCM 1407</strain>
    </source>
</reference>
<dbReference type="InterPro" id="IPR007553">
    <property type="entry name" value="2-thiour_desulf"/>
</dbReference>
<organism evidence="1 2">
    <name type="scientific">Clostridium oceanicum</name>
    <dbReference type="NCBI Taxonomy" id="1543"/>
    <lineage>
        <taxon>Bacteria</taxon>
        <taxon>Bacillati</taxon>
        <taxon>Bacillota</taxon>
        <taxon>Clostridia</taxon>
        <taxon>Eubacteriales</taxon>
        <taxon>Clostridiaceae</taxon>
        <taxon>Clostridium</taxon>
    </lineage>
</organism>